<comment type="catalytic activity">
    <reaction evidence="4">
        <text>UTP + H2O = UMP + diphosphate + H(+)</text>
        <dbReference type="Rhea" id="RHEA:29395"/>
        <dbReference type="ChEBI" id="CHEBI:15377"/>
        <dbReference type="ChEBI" id="CHEBI:15378"/>
        <dbReference type="ChEBI" id="CHEBI:33019"/>
        <dbReference type="ChEBI" id="CHEBI:46398"/>
        <dbReference type="ChEBI" id="CHEBI:57865"/>
        <dbReference type="EC" id="3.6.1.9"/>
    </reaction>
</comment>
<dbReference type="RefSeq" id="WP_130092949.1">
    <property type="nucleotide sequence ID" value="NZ_SETE01000002.1"/>
</dbReference>
<dbReference type="NCBIfam" id="TIGR00172">
    <property type="entry name" value="maf"/>
    <property type="match status" value="1"/>
</dbReference>
<dbReference type="HAMAP" id="MF_00528">
    <property type="entry name" value="Maf"/>
    <property type="match status" value="1"/>
</dbReference>
<dbReference type="InterPro" id="IPR029001">
    <property type="entry name" value="ITPase-like_fam"/>
</dbReference>
<feature type="site" description="Important for substrate specificity" evidence="4">
    <location>
        <position position="14"/>
    </location>
</feature>
<proteinExistence type="inferred from homology"/>
<dbReference type="GO" id="GO:0036221">
    <property type="term" value="F:UTP diphosphatase activity"/>
    <property type="evidence" value="ECO:0007669"/>
    <property type="project" value="RHEA"/>
</dbReference>
<evidence type="ECO:0000313" key="5">
    <source>
        <dbReference type="EMBL" id="RYM34941.1"/>
    </source>
</evidence>
<evidence type="ECO:0000256" key="1">
    <source>
        <dbReference type="ARBA" id="ARBA00001968"/>
    </source>
</evidence>
<dbReference type="EC" id="3.6.1.9" evidence="4"/>
<comment type="catalytic activity">
    <reaction evidence="4">
        <text>dTTP + H2O = dTMP + diphosphate + H(+)</text>
        <dbReference type="Rhea" id="RHEA:28534"/>
        <dbReference type="ChEBI" id="CHEBI:15377"/>
        <dbReference type="ChEBI" id="CHEBI:15378"/>
        <dbReference type="ChEBI" id="CHEBI:33019"/>
        <dbReference type="ChEBI" id="CHEBI:37568"/>
        <dbReference type="ChEBI" id="CHEBI:63528"/>
        <dbReference type="EC" id="3.6.1.9"/>
    </reaction>
</comment>
<comment type="function">
    <text evidence="4">Nucleoside triphosphate pyrophosphatase that hydrolyzes dTTP and UTP. May have a dual role in cell division arrest and in preventing the incorporation of modified nucleotides into cellular nucleic acids.</text>
</comment>
<reference evidence="5 6" key="1">
    <citation type="submission" date="2019-02" db="EMBL/GenBank/DDBJ databases">
        <title>Genome sequence of the sea-ice species Brumimicrobium glaciale.</title>
        <authorList>
            <person name="Bowman J.P."/>
        </authorList>
    </citation>
    <scope>NUCLEOTIDE SEQUENCE [LARGE SCALE GENOMIC DNA]</scope>
    <source>
        <strain evidence="5 6">IC156</strain>
    </source>
</reference>
<evidence type="ECO:0000256" key="4">
    <source>
        <dbReference type="HAMAP-Rule" id="MF_00528"/>
    </source>
</evidence>
<dbReference type="OrthoDB" id="9807767at2"/>
<dbReference type="InterPro" id="IPR003697">
    <property type="entry name" value="Maf-like"/>
</dbReference>
<dbReference type="CDD" id="cd00555">
    <property type="entry name" value="Maf"/>
    <property type="match status" value="1"/>
</dbReference>
<keyword evidence="3 4" id="KW-0546">Nucleotide metabolism</keyword>
<dbReference type="GO" id="GO:0036218">
    <property type="term" value="F:dTTP diphosphatase activity"/>
    <property type="evidence" value="ECO:0007669"/>
    <property type="project" value="RHEA"/>
</dbReference>
<organism evidence="5 6">
    <name type="scientific">Brumimicrobium glaciale</name>
    <dbReference type="NCBI Taxonomy" id="200475"/>
    <lineage>
        <taxon>Bacteria</taxon>
        <taxon>Pseudomonadati</taxon>
        <taxon>Bacteroidota</taxon>
        <taxon>Flavobacteriia</taxon>
        <taxon>Flavobacteriales</taxon>
        <taxon>Crocinitomicaceae</taxon>
        <taxon>Brumimicrobium</taxon>
    </lineage>
</organism>
<feature type="active site" description="Proton acceptor" evidence="4">
    <location>
        <position position="72"/>
    </location>
</feature>
<evidence type="ECO:0000313" key="6">
    <source>
        <dbReference type="Proteomes" id="UP000293952"/>
    </source>
</evidence>
<dbReference type="EMBL" id="SETE01000002">
    <property type="protein sequence ID" value="RYM34941.1"/>
    <property type="molecule type" value="Genomic_DNA"/>
</dbReference>
<sequence length="200" mass="23031">MFSKKIILGSASPRRKQLVEQLGISCEIRKKEVEEVFPKELSHYDVPEYLSKLKAEPLKASILEDEVLLTSDTVVIHNNQILEKPKDYADAVQMLEQLSDSINEVVTGVYLFNPNHEKSFSVRTKVFFKKLTTEEIDYYVTKYQPYDKAGAYGIQEWIGMIGVEKIEGCFYNVMGLPVNELWKVLNDEFALITTVRINQK</sequence>
<feature type="site" description="Important for substrate specificity" evidence="4">
    <location>
        <position position="73"/>
    </location>
</feature>
<dbReference type="GO" id="GO:0005737">
    <property type="term" value="C:cytoplasm"/>
    <property type="evidence" value="ECO:0007669"/>
    <property type="project" value="UniProtKB-SubCell"/>
</dbReference>
<evidence type="ECO:0000256" key="2">
    <source>
        <dbReference type="ARBA" id="ARBA00022801"/>
    </source>
</evidence>
<dbReference type="PANTHER" id="PTHR43213">
    <property type="entry name" value="BIFUNCTIONAL DTTP/UTP PYROPHOSPHATASE/METHYLTRANSFERASE PROTEIN-RELATED"/>
    <property type="match status" value="1"/>
</dbReference>
<dbReference type="Proteomes" id="UP000293952">
    <property type="component" value="Unassembled WGS sequence"/>
</dbReference>
<comment type="caution">
    <text evidence="4">Lacks conserved residue(s) required for the propagation of feature annotation.</text>
</comment>
<dbReference type="Gene3D" id="3.90.950.10">
    <property type="match status" value="1"/>
</dbReference>
<comment type="cofactor">
    <cofactor evidence="1 4">
        <name>a divalent metal cation</name>
        <dbReference type="ChEBI" id="CHEBI:60240"/>
    </cofactor>
</comment>
<dbReference type="AlphaFoldDB" id="A0A4Q4KND3"/>
<dbReference type="GO" id="GO:0009117">
    <property type="term" value="P:nucleotide metabolic process"/>
    <property type="evidence" value="ECO:0007669"/>
    <property type="project" value="UniProtKB-KW"/>
</dbReference>
<name>A0A4Q4KND3_9FLAO</name>
<protein>
    <recommendedName>
        <fullName evidence="4">dTTP/UTP pyrophosphatase</fullName>
        <shortName evidence="4">dTTPase/UTPase</shortName>
        <ecNumber evidence="4">3.6.1.9</ecNumber>
    </recommendedName>
    <alternativeName>
        <fullName evidence="4">Nucleoside triphosphate pyrophosphatase</fullName>
    </alternativeName>
    <alternativeName>
        <fullName evidence="4">Nucleotide pyrophosphatase</fullName>
        <shortName evidence="4">Nucleotide PPase</shortName>
    </alternativeName>
</protein>
<dbReference type="SUPFAM" id="SSF52972">
    <property type="entry name" value="ITPase-like"/>
    <property type="match status" value="1"/>
</dbReference>
<comment type="caution">
    <text evidence="5">The sequence shown here is derived from an EMBL/GenBank/DDBJ whole genome shotgun (WGS) entry which is preliminary data.</text>
</comment>
<dbReference type="PIRSF" id="PIRSF006305">
    <property type="entry name" value="Maf"/>
    <property type="match status" value="1"/>
</dbReference>
<evidence type="ECO:0000256" key="3">
    <source>
        <dbReference type="ARBA" id="ARBA00023080"/>
    </source>
</evidence>
<comment type="similarity">
    <text evidence="4">Belongs to the Maf family. YhdE subfamily.</text>
</comment>
<keyword evidence="2 4" id="KW-0378">Hydrolase</keyword>
<dbReference type="Pfam" id="PF02545">
    <property type="entry name" value="Maf"/>
    <property type="match status" value="1"/>
</dbReference>
<keyword evidence="4" id="KW-0963">Cytoplasm</keyword>
<feature type="site" description="Important for substrate specificity" evidence="4">
    <location>
        <position position="155"/>
    </location>
</feature>
<comment type="subcellular location">
    <subcellularLocation>
        <location evidence="4">Cytoplasm</location>
    </subcellularLocation>
</comment>
<gene>
    <name evidence="5" type="primary">maf</name>
    <name evidence="5" type="ORF">ERX46_06090</name>
</gene>
<accession>A0A4Q4KND3</accession>
<keyword evidence="6" id="KW-1185">Reference proteome</keyword>
<dbReference type="PANTHER" id="PTHR43213:SF5">
    <property type="entry name" value="BIFUNCTIONAL DTTP_UTP PYROPHOSPHATASE_METHYLTRANSFERASE PROTEIN-RELATED"/>
    <property type="match status" value="1"/>
</dbReference>